<keyword evidence="3" id="KW-1185">Reference proteome</keyword>
<evidence type="ECO:0000313" key="2">
    <source>
        <dbReference type="EMBL" id="GJJ12972.1"/>
    </source>
</evidence>
<dbReference type="AlphaFoldDB" id="A0AAV5AH54"/>
<dbReference type="EMBL" id="BPWL01000008">
    <property type="protein sequence ID" value="GJJ12972.1"/>
    <property type="molecule type" value="Genomic_DNA"/>
</dbReference>
<protein>
    <submittedName>
        <fullName evidence="2">Uncharacterized protein</fullName>
    </submittedName>
</protein>
<evidence type="ECO:0000256" key="1">
    <source>
        <dbReference type="SAM" id="SignalP"/>
    </source>
</evidence>
<keyword evidence="1" id="KW-0732">Signal</keyword>
<proteinExistence type="predicted"/>
<comment type="caution">
    <text evidence="2">The sequence shown here is derived from an EMBL/GenBank/DDBJ whole genome shotgun (WGS) entry which is preliminary data.</text>
</comment>
<accession>A0AAV5AH54</accession>
<reference evidence="2" key="1">
    <citation type="submission" date="2021-10" db="EMBL/GenBank/DDBJ databases">
        <title>De novo Genome Assembly of Clathrus columnatus (Basidiomycota, Fungi) Using Illumina and Nanopore Sequence Data.</title>
        <authorList>
            <person name="Ogiso-Tanaka E."/>
            <person name="Itagaki H."/>
            <person name="Hosoya T."/>
            <person name="Hosaka K."/>
        </authorList>
    </citation>
    <scope>NUCLEOTIDE SEQUENCE</scope>
    <source>
        <strain evidence="2">MO-923</strain>
    </source>
</reference>
<gene>
    <name evidence="2" type="ORF">Clacol_007219</name>
</gene>
<organism evidence="2 3">
    <name type="scientific">Clathrus columnatus</name>
    <dbReference type="NCBI Taxonomy" id="1419009"/>
    <lineage>
        <taxon>Eukaryota</taxon>
        <taxon>Fungi</taxon>
        <taxon>Dikarya</taxon>
        <taxon>Basidiomycota</taxon>
        <taxon>Agaricomycotina</taxon>
        <taxon>Agaricomycetes</taxon>
        <taxon>Phallomycetidae</taxon>
        <taxon>Phallales</taxon>
        <taxon>Clathraceae</taxon>
        <taxon>Clathrus</taxon>
    </lineage>
</organism>
<name>A0AAV5AH54_9AGAM</name>
<sequence>MRTFAILSFAVAAFAAPAAFAPVGLANAIVPIAVPATVVANAATSVEAYVDAAVANVNAQSNSIGNDNANDNLVKILSRRVATDDVDAFTHDIYPRGAVVDVLAIVAVFLQALVDLCTQVGVNAKAAIANLNITDNSILNDILNGNKINILKRADVNALAEVVSAVVAVVKALVDAGVSANVIIANIQATCNSIANDIGNGNTINVASRDLVSAIATILVVLKAFVSAVTSLGASISVDVLNIALQNNQILTDVLNGNTINILSGPLI</sequence>
<dbReference type="Proteomes" id="UP001050691">
    <property type="component" value="Unassembled WGS sequence"/>
</dbReference>
<feature type="chain" id="PRO_5043786391" evidence="1">
    <location>
        <begin position="29"/>
        <end position="268"/>
    </location>
</feature>
<feature type="signal peptide" evidence="1">
    <location>
        <begin position="1"/>
        <end position="28"/>
    </location>
</feature>
<evidence type="ECO:0000313" key="3">
    <source>
        <dbReference type="Proteomes" id="UP001050691"/>
    </source>
</evidence>